<keyword evidence="2" id="KW-0813">Transport</keyword>
<dbReference type="PANTHER" id="PTHR42798:SF6">
    <property type="entry name" value="CELL DIVISION ATP-BINDING PROTEIN FTSE"/>
    <property type="match status" value="1"/>
</dbReference>
<dbReference type="InterPro" id="IPR017911">
    <property type="entry name" value="MacB-like_ATP-bd"/>
</dbReference>
<dbReference type="SMART" id="SM00382">
    <property type="entry name" value="AAA"/>
    <property type="match status" value="1"/>
</dbReference>
<dbReference type="Pfam" id="PF00005">
    <property type="entry name" value="ABC_tran"/>
    <property type="match status" value="1"/>
</dbReference>
<name>A0ABT9VV68_9BACI</name>
<dbReference type="GO" id="GO:0005524">
    <property type="term" value="F:ATP binding"/>
    <property type="evidence" value="ECO:0007669"/>
    <property type="project" value="UniProtKB-KW"/>
</dbReference>
<accession>A0ABT9VV68</accession>
<protein>
    <submittedName>
        <fullName evidence="6">ABC transport system ATP-binding protein</fullName>
    </submittedName>
</protein>
<dbReference type="PROSITE" id="PS50893">
    <property type="entry name" value="ABC_TRANSPORTER_2"/>
    <property type="match status" value="1"/>
</dbReference>
<comment type="similarity">
    <text evidence="1">Belongs to the ABC transporter superfamily.</text>
</comment>
<dbReference type="InterPro" id="IPR003439">
    <property type="entry name" value="ABC_transporter-like_ATP-bd"/>
</dbReference>
<dbReference type="InterPro" id="IPR003593">
    <property type="entry name" value="AAA+_ATPase"/>
</dbReference>
<keyword evidence="3" id="KW-0547">Nucleotide-binding</keyword>
<keyword evidence="4 6" id="KW-0067">ATP-binding</keyword>
<evidence type="ECO:0000313" key="7">
    <source>
        <dbReference type="Proteomes" id="UP001235840"/>
    </source>
</evidence>
<dbReference type="EMBL" id="JAUSTY010000002">
    <property type="protein sequence ID" value="MDQ0164779.1"/>
    <property type="molecule type" value="Genomic_DNA"/>
</dbReference>
<dbReference type="InterPro" id="IPR027417">
    <property type="entry name" value="P-loop_NTPase"/>
</dbReference>
<dbReference type="SUPFAM" id="SSF52540">
    <property type="entry name" value="P-loop containing nucleoside triphosphate hydrolases"/>
    <property type="match status" value="1"/>
</dbReference>
<evidence type="ECO:0000256" key="3">
    <source>
        <dbReference type="ARBA" id="ARBA00022741"/>
    </source>
</evidence>
<dbReference type="Gene3D" id="3.40.50.300">
    <property type="entry name" value="P-loop containing nucleotide triphosphate hydrolases"/>
    <property type="match status" value="1"/>
</dbReference>
<dbReference type="CDD" id="cd03255">
    <property type="entry name" value="ABC_MJ0796_LolCDE_FtsE"/>
    <property type="match status" value="1"/>
</dbReference>
<evidence type="ECO:0000256" key="4">
    <source>
        <dbReference type="ARBA" id="ARBA00022840"/>
    </source>
</evidence>
<evidence type="ECO:0000256" key="2">
    <source>
        <dbReference type="ARBA" id="ARBA00022448"/>
    </source>
</evidence>
<dbReference type="PROSITE" id="PS00211">
    <property type="entry name" value="ABC_TRANSPORTER_1"/>
    <property type="match status" value="1"/>
</dbReference>
<feature type="domain" description="ABC transporter" evidence="5">
    <location>
        <begin position="2"/>
        <end position="222"/>
    </location>
</feature>
<gene>
    <name evidence="6" type="ORF">J2S11_000679</name>
</gene>
<keyword evidence="7" id="KW-1185">Reference proteome</keyword>
<evidence type="ECO:0000313" key="6">
    <source>
        <dbReference type="EMBL" id="MDQ0164779.1"/>
    </source>
</evidence>
<dbReference type="InterPro" id="IPR017871">
    <property type="entry name" value="ABC_transporter-like_CS"/>
</dbReference>
<comment type="caution">
    <text evidence="6">The sequence shown here is derived from an EMBL/GenBank/DDBJ whole genome shotgun (WGS) entry which is preliminary data.</text>
</comment>
<organism evidence="6 7">
    <name type="scientific">Caldalkalibacillus horti</name>
    <dbReference type="NCBI Taxonomy" id="77523"/>
    <lineage>
        <taxon>Bacteria</taxon>
        <taxon>Bacillati</taxon>
        <taxon>Bacillota</taxon>
        <taxon>Bacilli</taxon>
        <taxon>Bacillales</taxon>
        <taxon>Bacillaceae</taxon>
        <taxon>Caldalkalibacillus</taxon>
    </lineage>
</organism>
<sequence length="222" mass="24589">MISLKNIKKKYRGQGVETLALDGVNLDIEKSEFLCIRGRSGCGKTTLLNILGCMDQFDSGEYIFEGVDVTSMKAREVANFRNTRLGFVFQSFHLIDDLKAWENVEVPLGYAGVRASDRKRKALDLLDMVGLSNRIHHYPSQLSGGQQQRVAIARALANAPSLILADEPTGNLDSTNGKEIMELLTLLNQNGTTIVMVTHDQVVADFAKRSIELEDGKVIFDQ</sequence>
<proteinExistence type="inferred from homology"/>
<evidence type="ECO:0000256" key="1">
    <source>
        <dbReference type="ARBA" id="ARBA00005417"/>
    </source>
</evidence>
<dbReference type="Proteomes" id="UP001235840">
    <property type="component" value="Unassembled WGS sequence"/>
</dbReference>
<dbReference type="PANTHER" id="PTHR42798">
    <property type="entry name" value="LIPOPROTEIN-RELEASING SYSTEM ATP-BINDING PROTEIN LOLD"/>
    <property type="match status" value="1"/>
</dbReference>
<evidence type="ECO:0000259" key="5">
    <source>
        <dbReference type="PROSITE" id="PS50893"/>
    </source>
</evidence>
<dbReference type="RefSeq" id="WP_307390894.1">
    <property type="nucleotide sequence ID" value="NZ_BAAADK010000018.1"/>
</dbReference>
<reference evidence="6 7" key="1">
    <citation type="submission" date="2023-07" db="EMBL/GenBank/DDBJ databases">
        <title>Genomic Encyclopedia of Type Strains, Phase IV (KMG-IV): sequencing the most valuable type-strain genomes for metagenomic binning, comparative biology and taxonomic classification.</title>
        <authorList>
            <person name="Goeker M."/>
        </authorList>
    </citation>
    <scope>NUCLEOTIDE SEQUENCE [LARGE SCALE GENOMIC DNA]</scope>
    <source>
        <strain evidence="6 7">DSM 12751</strain>
    </source>
</reference>